<evidence type="ECO:0000313" key="2">
    <source>
        <dbReference type="EMBL" id="MFC0594304.1"/>
    </source>
</evidence>
<accession>A0ABV6PWT6</accession>
<keyword evidence="1" id="KW-0472">Membrane</keyword>
<keyword evidence="1" id="KW-1133">Transmembrane helix</keyword>
<dbReference type="EMBL" id="JBHLTN010000043">
    <property type="protein sequence ID" value="MFC0594304.1"/>
    <property type="molecule type" value="Genomic_DNA"/>
</dbReference>
<dbReference type="PANTHER" id="PTHR30093">
    <property type="entry name" value="GENERAL SECRETION PATHWAY PROTEIN G"/>
    <property type="match status" value="1"/>
</dbReference>
<dbReference type="Proteomes" id="UP001589834">
    <property type="component" value="Unassembled WGS sequence"/>
</dbReference>
<dbReference type="InterPro" id="IPR045584">
    <property type="entry name" value="Pilin-like"/>
</dbReference>
<reference evidence="2 3" key="1">
    <citation type="submission" date="2024-09" db="EMBL/GenBank/DDBJ databases">
        <authorList>
            <person name="Sun Q."/>
            <person name="Mori K."/>
        </authorList>
    </citation>
    <scope>NUCLEOTIDE SEQUENCE [LARGE SCALE GENOMIC DNA]</scope>
    <source>
        <strain evidence="2 3">NCAIM B.02336</strain>
    </source>
</reference>
<dbReference type="RefSeq" id="WP_293224640.1">
    <property type="nucleotide sequence ID" value="NZ_JBHLTN010000043.1"/>
</dbReference>
<comment type="caution">
    <text evidence="2">The sequence shown here is derived from an EMBL/GenBank/DDBJ whole genome shotgun (WGS) entry which is preliminary data.</text>
</comment>
<dbReference type="SUPFAM" id="SSF54523">
    <property type="entry name" value="Pili subunits"/>
    <property type="match status" value="1"/>
</dbReference>
<dbReference type="PANTHER" id="PTHR30093:SF47">
    <property type="entry name" value="TYPE IV PILUS NON-CORE MINOR PILIN PILE"/>
    <property type="match status" value="1"/>
</dbReference>
<sequence length="154" mass="16474">MTPAQSTPNPVPWREHGFTLIELMIVVAIVAILAAIAYPSYQDSVLKGRRGEARSALTELMQQQERYMTQHNTYKEFASGDGTVPFKTTVGSSTSPTYKIKAQACASSTANICIELVAAPTSTDARAGDLSLTSNGVKSCTGTAKDSDPKVCWP</sequence>
<dbReference type="InterPro" id="IPR012902">
    <property type="entry name" value="N_methyl_site"/>
</dbReference>
<gene>
    <name evidence="2" type="ORF">ACFFGG_17285</name>
</gene>
<dbReference type="InterPro" id="IPR031982">
    <property type="entry name" value="PilE-like"/>
</dbReference>
<dbReference type="NCBIfam" id="TIGR02532">
    <property type="entry name" value="IV_pilin_GFxxxE"/>
    <property type="match status" value="1"/>
</dbReference>
<organism evidence="2 3">
    <name type="scientific">Ottowia pentelensis</name>
    <dbReference type="NCBI Taxonomy" id="511108"/>
    <lineage>
        <taxon>Bacteria</taxon>
        <taxon>Pseudomonadati</taxon>
        <taxon>Pseudomonadota</taxon>
        <taxon>Betaproteobacteria</taxon>
        <taxon>Burkholderiales</taxon>
        <taxon>Comamonadaceae</taxon>
        <taxon>Ottowia</taxon>
    </lineage>
</organism>
<proteinExistence type="predicted"/>
<name>A0ABV6PWT6_9BURK</name>
<keyword evidence="3" id="KW-1185">Reference proteome</keyword>
<protein>
    <submittedName>
        <fullName evidence="2">Type IV pilin protein</fullName>
    </submittedName>
</protein>
<dbReference type="Gene3D" id="3.30.700.10">
    <property type="entry name" value="Glycoprotein, Type 4 Pilin"/>
    <property type="match status" value="1"/>
</dbReference>
<dbReference type="Pfam" id="PF16732">
    <property type="entry name" value="ComP_DUS"/>
    <property type="match status" value="1"/>
</dbReference>
<dbReference type="Pfam" id="PF07963">
    <property type="entry name" value="N_methyl"/>
    <property type="match status" value="1"/>
</dbReference>
<feature type="transmembrane region" description="Helical" evidence="1">
    <location>
        <begin position="20"/>
        <end position="41"/>
    </location>
</feature>
<dbReference type="PROSITE" id="PS00409">
    <property type="entry name" value="PROKAR_NTER_METHYL"/>
    <property type="match status" value="1"/>
</dbReference>
<evidence type="ECO:0000313" key="3">
    <source>
        <dbReference type="Proteomes" id="UP001589834"/>
    </source>
</evidence>
<keyword evidence="1" id="KW-0812">Transmembrane</keyword>
<evidence type="ECO:0000256" key="1">
    <source>
        <dbReference type="SAM" id="Phobius"/>
    </source>
</evidence>